<evidence type="ECO:0000256" key="1">
    <source>
        <dbReference type="SAM" id="Phobius"/>
    </source>
</evidence>
<gene>
    <name evidence="2" type="ORF">L2737_15450</name>
</gene>
<protein>
    <submittedName>
        <fullName evidence="2">Uncharacterized protein</fullName>
    </submittedName>
</protein>
<evidence type="ECO:0000313" key="2">
    <source>
        <dbReference type="EMBL" id="MCL1046708.1"/>
    </source>
</evidence>
<keyword evidence="1" id="KW-0472">Membrane</keyword>
<keyword evidence="1" id="KW-1133">Transmembrane helix</keyword>
<feature type="transmembrane region" description="Helical" evidence="1">
    <location>
        <begin position="43"/>
        <end position="66"/>
    </location>
</feature>
<reference evidence="2 3" key="1">
    <citation type="submission" date="2022-01" db="EMBL/GenBank/DDBJ databases">
        <title>Whole genome-based taxonomy of the Shewanellaceae.</title>
        <authorList>
            <person name="Martin-Rodriguez A.J."/>
        </authorList>
    </citation>
    <scope>NUCLEOTIDE SEQUENCE [LARGE SCALE GENOMIC DNA]</scope>
    <source>
        <strain evidence="2 3">DSM 24955</strain>
    </source>
</reference>
<proteinExistence type="predicted"/>
<keyword evidence="3" id="KW-1185">Reference proteome</keyword>
<evidence type="ECO:0000313" key="3">
    <source>
        <dbReference type="Proteomes" id="UP001202134"/>
    </source>
</evidence>
<dbReference type="EMBL" id="JAKIKU010000008">
    <property type="protein sequence ID" value="MCL1046708.1"/>
    <property type="molecule type" value="Genomic_DNA"/>
</dbReference>
<comment type="caution">
    <text evidence="2">The sequence shown here is derived from an EMBL/GenBank/DDBJ whole genome shotgun (WGS) entry which is preliminary data.</text>
</comment>
<feature type="transmembrane region" description="Helical" evidence="1">
    <location>
        <begin position="72"/>
        <end position="90"/>
    </location>
</feature>
<dbReference type="Proteomes" id="UP001202134">
    <property type="component" value="Unassembled WGS sequence"/>
</dbReference>
<organism evidence="2 3">
    <name type="scientific">Shewanella electrodiphila</name>
    <dbReference type="NCBI Taxonomy" id="934143"/>
    <lineage>
        <taxon>Bacteria</taxon>
        <taxon>Pseudomonadati</taxon>
        <taxon>Pseudomonadota</taxon>
        <taxon>Gammaproteobacteria</taxon>
        <taxon>Alteromonadales</taxon>
        <taxon>Shewanellaceae</taxon>
        <taxon>Shewanella</taxon>
    </lineage>
</organism>
<keyword evidence="1" id="KW-0812">Transmembrane</keyword>
<dbReference type="RefSeq" id="WP_248956293.1">
    <property type="nucleotide sequence ID" value="NZ_JAKIKU010000008.1"/>
</dbReference>
<accession>A0ABT0KS77</accession>
<sequence length="110" mass="11886">MAALQCAHCHKPISVSKVTGTRGKGFSAQIQCYHCQAWLGRHAILTILKVIGFYTAVIAGVTGYFVEGLANIITPVIMLSLILTGVTHLMDHLLVIEAPEEDGKPTDEIK</sequence>
<name>A0ABT0KS77_9GAMM</name>